<proteinExistence type="predicted"/>
<dbReference type="Pfam" id="PF22784">
    <property type="entry name" value="PTP-SAK"/>
    <property type="match status" value="1"/>
</dbReference>
<feature type="region of interest" description="Disordered" evidence="2">
    <location>
        <begin position="143"/>
        <end position="167"/>
    </location>
</feature>
<reference evidence="4 5" key="1">
    <citation type="submission" date="2019-06" db="EMBL/GenBank/DDBJ databases">
        <title>Whole genome shotgun sequence of Pseudonocardia hydrocarbonoxydans NBRC 14498.</title>
        <authorList>
            <person name="Hosoyama A."/>
            <person name="Uohara A."/>
            <person name="Ohji S."/>
            <person name="Ichikawa N."/>
        </authorList>
    </citation>
    <scope>NUCLEOTIDE SEQUENCE [LARGE SCALE GENOMIC DNA]</scope>
    <source>
        <strain evidence="4 5">NBRC 14498</strain>
    </source>
</reference>
<dbReference type="OrthoDB" id="2629679at2"/>
<evidence type="ECO:0000256" key="2">
    <source>
        <dbReference type="SAM" id="MobiDB-lite"/>
    </source>
</evidence>
<dbReference type="RefSeq" id="WP_141276393.1">
    <property type="nucleotide sequence ID" value="NZ_BAAARZ010000002.1"/>
</dbReference>
<keyword evidence="1" id="KW-0378">Hydrolase</keyword>
<keyword evidence="5" id="KW-1185">Reference proteome</keyword>
<organism evidence="4 5">
    <name type="scientific">Pseudonocardia hydrocarbonoxydans</name>
    <dbReference type="NCBI Taxonomy" id="76726"/>
    <lineage>
        <taxon>Bacteria</taxon>
        <taxon>Bacillati</taxon>
        <taxon>Actinomycetota</taxon>
        <taxon>Actinomycetes</taxon>
        <taxon>Pseudonocardiales</taxon>
        <taxon>Pseudonocardiaceae</taxon>
        <taxon>Pseudonocardia</taxon>
    </lineage>
</organism>
<sequence>MLPQQGHVVLPDGTVVRGRGRRDAPADPPPEFGLYLHRRRGGWEPGWPAQWLDWPDFRTPRDRDAAAAAIEHAHRLARDGSRVEIACDGGTGRTGTVIACMAVLAGHPAEDAVAWTRAHYRPRAVETPWQRRWVLWFAARRPDDDGAGRVSRPAPSSDGPTGTGRCSTPCRWPGCWPRSCR</sequence>
<dbReference type="Gene3D" id="3.90.190.10">
    <property type="entry name" value="Protein tyrosine phosphatase superfamily"/>
    <property type="match status" value="1"/>
</dbReference>
<feature type="domain" description="Tyrosine specific protein phosphatases" evidence="3">
    <location>
        <begin position="64"/>
        <end position="132"/>
    </location>
</feature>
<comment type="caution">
    <text evidence="4">The sequence shown here is derived from an EMBL/GenBank/DDBJ whole genome shotgun (WGS) entry which is preliminary data.</text>
</comment>
<evidence type="ECO:0000256" key="1">
    <source>
        <dbReference type="ARBA" id="ARBA00022801"/>
    </source>
</evidence>
<dbReference type="AlphaFoldDB" id="A0A4Y3WII8"/>
<protein>
    <recommendedName>
        <fullName evidence="3">Tyrosine specific protein phosphatases domain-containing protein</fullName>
    </recommendedName>
</protein>
<dbReference type="InterPro" id="IPR029021">
    <property type="entry name" value="Prot-tyrosine_phosphatase-like"/>
</dbReference>
<dbReference type="GO" id="GO:0016791">
    <property type="term" value="F:phosphatase activity"/>
    <property type="evidence" value="ECO:0007669"/>
    <property type="project" value="UniProtKB-ARBA"/>
</dbReference>
<dbReference type="InterPro" id="IPR057023">
    <property type="entry name" value="PTP-SAK"/>
</dbReference>
<dbReference type="PROSITE" id="PS50056">
    <property type="entry name" value="TYR_PHOSPHATASE_2"/>
    <property type="match status" value="1"/>
</dbReference>
<accession>A0A4Y3WII8</accession>
<dbReference type="InterPro" id="IPR000387">
    <property type="entry name" value="Tyr_Pase_dom"/>
</dbReference>
<dbReference type="EMBL" id="BJNG01000003">
    <property type="protein sequence ID" value="GEC18051.1"/>
    <property type="molecule type" value="Genomic_DNA"/>
</dbReference>
<evidence type="ECO:0000313" key="5">
    <source>
        <dbReference type="Proteomes" id="UP000320338"/>
    </source>
</evidence>
<evidence type="ECO:0000313" key="4">
    <source>
        <dbReference type="EMBL" id="GEC18051.1"/>
    </source>
</evidence>
<gene>
    <name evidence="4" type="ORF">PHY01_03340</name>
</gene>
<dbReference type="SUPFAM" id="SSF52799">
    <property type="entry name" value="(Phosphotyrosine protein) phosphatases II"/>
    <property type="match status" value="1"/>
</dbReference>
<name>A0A4Y3WII8_9PSEU</name>
<evidence type="ECO:0000259" key="3">
    <source>
        <dbReference type="PROSITE" id="PS50056"/>
    </source>
</evidence>
<dbReference type="Proteomes" id="UP000320338">
    <property type="component" value="Unassembled WGS sequence"/>
</dbReference>